<keyword evidence="2" id="KW-0812">Transmembrane</keyword>
<sequence length="607" mass="61812">MDNQDGFDHALEKRTVQDFLDKLFSPWCKAFPKTPGCPTPVEAPPPATTPTPTPTPAPAPAATSLPAVVAPPPVETKTQPASPPVVTQPPVVVAPPATTAPAVVKPSPTSITPQPTKGAEQGSGSNPGTGSSEGSGQGNGSGSGPDSNDADKGNAGNAGNDGSGSGKGATGPVGSDNGNNAAVPPPSVTSDKAEVQPTATSGSHAGNGVLAGNVLLAAPMPVASHSSESGEHTVGDEGENDTSKDGDNLVQGSQPSATSYHSAIQHNDQTISTTLSTAWIAAGTPTSIPSGESSVPSQTPGSDDPSWVNPDLTPTPGSTHPQMGGGSTTGNSDSPTVDSPKTSNTGLVSGIAGGVVTMVVLFFILFALLYKYRRTAPVQNFLIKCTPLKVAAYTKRDKRRSSMGKGLLYEDDEPSSPTMTEKGKKIDYGTILPAPVTQPNPTACRSPTKATQPPVLDTTHGARSPTSPDGSGHNPFERSSTGSGMSDFFPQPPSPTHSNHSRDARNSIDSLGGVSIASSGIFSASMMPPSTACSNNSSTSWASPPSTSHSQANPFQPLHPPRQSMLMSQRQSMLGQAGLSSQASMGPREGQAGPSNWRDSRPDSWGF</sequence>
<protein>
    <submittedName>
        <fullName evidence="3">Uncharacterized protein</fullName>
    </submittedName>
</protein>
<dbReference type="RefSeq" id="XP_062683493.1">
    <property type="nucleotide sequence ID" value="XM_062821426.1"/>
</dbReference>
<name>A0AAE0MT71_9PEZI</name>
<feature type="compositionally biased region" description="Low complexity" evidence="1">
    <location>
        <begin position="88"/>
        <end position="109"/>
    </location>
</feature>
<feature type="compositionally biased region" description="Gly residues" evidence="1">
    <location>
        <begin position="159"/>
        <end position="171"/>
    </location>
</feature>
<feature type="compositionally biased region" description="Polar residues" evidence="1">
    <location>
        <begin position="284"/>
        <end position="301"/>
    </location>
</feature>
<feature type="compositionally biased region" description="Pro residues" evidence="1">
    <location>
        <begin position="35"/>
        <end position="59"/>
    </location>
</feature>
<evidence type="ECO:0000256" key="1">
    <source>
        <dbReference type="SAM" id="MobiDB-lite"/>
    </source>
</evidence>
<comment type="caution">
    <text evidence="3">The sequence shown here is derived from an EMBL/GenBank/DDBJ whole genome shotgun (WGS) entry which is preliminary data.</text>
</comment>
<feature type="compositionally biased region" description="Polar residues" evidence="1">
    <location>
        <begin position="329"/>
        <end position="341"/>
    </location>
</feature>
<feature type="compositionally biased region" description="Polar residues" evidence="1">
    <location>
        <begin position="565"/>
        <end position="584"/>
    </location>
</feature>
<dbReference type="AlphaFoldDB" id="A0AAE0MT71"/>
<keyword evidence="2" id="KW-1133">Transmembrane helix</keyword>
<evidence type="ECO:0000313" key="4">
    <source>
        <dbReference type="Proteomes" id="UP001278500"/>
    </source>
</evidence>
<reference evidence="3" key="2">
    <citation type="submission" date="2023-06" db="EMBL/GenBank/DDBJ databases">
        <authorList>
            <consortium name="Lawrence Berkeley National Laboratory"/>
            <person name="Haridas S."/>
            <person name="Hensen N."/>
            <person name="Bonometti L."/>
            <person name="Westerberg I."/>
            <person name="Brannstrom I.O."/>
            <person name="Guillou S."/>
            <person name="Cros-Aarteil S."/>
            <person name="Calhoun S."/>
            <person name="Kuo A."/>
            <person name="Mondo S."/>
            <person name="Pangilinan J."/>
            <person name="Riley R."/>
            <person name="Labutti K."/>
            <person name="Andreopoulos B."/>
            <person name="Lipzen A."/>
            <person name="Chen C."/>
            <person name="Yanf M."/>
            <person name="Daum C."/>
            <person name="Ng V."/>
            <person name="Clum A."/>
            <person name="Steindorff A."/>
            <person name="Ohm R."/>
            <person name="Martin F."/>
            <person name="Silar P."/>
            <person name="Natvig D."/>
            <person name="Lalanne C."/>
            <person name="Gautier V."/>
            <person name="Ament-Velasquez S.L."/>
            <person name="Kruys A."/>
            <person name="Hutchinson M.I."/>
            <person name="Powell A.J."/>
            <person name="Barry K."/>
            <person name="Miller A.N."/>
            <person name="Grigoriev I.V."/>
            <person name="Debuchy R."/>
            <person name="Gladieux P."/>
            <person name="Thoren M.H."/>
            <person name="Johannesson H."/>
        </authorList>
    </citation>
    <scope>NUCLEOTIDE SEQUENCE</scope>
    <source>
        <strain evidence="3">CBS 560.94</strain>
    </source>
</reference>
<dbReference type="EMBL" id="JAUEPP010000003">
    <property type="protein sequence ID" value="KAK3348411.1"/>
    <property type="molecule type" value="Genomic_DNA"/>
</dbReference>
<feature type="region of interest" description="Disordered" evidence="1">
    <location>
        <begin position="396"/>
        <end position="511"/>
    </location>
</feature>
<feature type="region of interest" description="Disordered" evidence="1">
    <location>
        <begin position="31"/>
        <end position="208"/>
    </location>
</feature>
<proteinExistence type="predicted"/>
<gene>
    <name evidence="3" type="ORF">B0H65DRAFT_174986</name>
</gene>
<keyword evidence="2" id="KW-0472">Membrane</keyword>
<accession>A0AAE0MT71</accession>
<feature type="region of interest" description="Disordered" evidence="1">
    <location>
        <begin position="283"/>
        <end position="341"/>
    </location>
</feature>
<feature type="transmembrane region" description="Helical" evidence="2">
    <location>
        <begin position="347"/>
        <end position="370"/>
    </location>
</feature>
<keyword evidence="4" id="KW-1185">Reference proteome</keyword>
<feature type="compositionally biased region" description="Basic and acidic residues" evidence="1">
    <location>
        <begin position="228"/>
        <end position="247"/>
    </location>
</feature>
<dbReference type="Proteomes" id="UP001278500">
    <property type="component" value="Unassembled WGS sequence"/>
</dbReference>
<evidence type="ECO:0000313" key="3">
    <source>
        <dbReference type="EMBL" id="KAK3348411.1"/>
    </source>
</evidence>
<feature type="compositionally biased region" description="Low complexity" evidence="1">
    <location>
        <begin position="528"/>
        <end position="550"/>
    </location>
</feature>
<feature type="compositionally biased region" description="Polar residues" evidence="1">
    <location>
        <begin position="250"/>
        <end position="261"/>
    </location>
</feature>
<feature type="compositionally biased region" description="Basic and acidic residues" evidence="1">
    <location>
        <begin position="598"/>
        <end position="607"/>
    </location>
</feature>
<feature type="region of interest" description="Disordered" evidence="1">
    <location>
        <begin position="528"/>
        <end position="607"/>
    </location>
</feature>
<evidence type="ECO:0000256" key="2">
    <source>
        <dbReference type="SAM" id="Phobius"/>
    </source>
</evidence>
<feature type="region of interest" description="Disordered" evidence="1">
    <location>
        <begin position="220"/>
        <end position="261"/>
    </location>
</feature>
<reference evidence="3" key="1">
    <citation type="journal article" date="2023" name="Mol. Phylogenet. Evol.">
        <title>Genome-scale phylogeny and comparative genomics of the fungal order Sordariales.</title>
        <authorList>
            <person name="Hensen N."/>
            <person name="Bonometti L."/>
            <person name="Westerberg I."/>
            <person name="Brannstrom I.O."/>
            <person name="Guillou S."/>
            <person name="Cros-Aarteil S."/>
            <person name="Calhoun S."/>
            <person name="Haridas S."/>
            <person name="Kuo A."/>
            <person name="Mondo S."/>
            <person name="Pangilinan J."/>
            <person name="Riley R."/>
            <person name="LaButti K."/>
            <person name="Andreopoulos B."/>
            <person name="Lipzen A."/>
            <person name="Chen C."/>
            <person name="Yan M."/>
            <person name="Daum C."/>
            <person name="Ng V."/>
            <person name="Clum A."/>
            <person name="Steindorff A."/>
            <person name="Ohm R.A."/>
            <person name="Martin F."/>
            <person name="Silar P."/>
            <person name="Natvig D.O."/>
            <person name="Lalanne C."/>
            <person name="Gautier V."/>
            <person name="Ament-Velasquez S.L."/>
            <person name="Kruys A."/>
            <person name="Hutchinson M.I."/>
            <person name="Powell A.J."/>
            <person name="Barry K."/>
            <person name="Miller A.N."/>
            <person name="Grigoriev I.V."/>
            <person name="Debuchy R."/>
            <person name="Gladieux P."/>
            <person name="Hiltunen Thoren M."/>
            <person name="Johannesson H."/>
        </authorList>
    </citation>
    <scope>NUCLEOTIDE SEQUENCE</scope>
    <source>
        <strain evidence="3">CBS 560.94</strain>
    </source>
</reference>
<feature type="compositionally biased region" description="Polar residues" evidence="1">
    <location>
        <begin position="437"/>
        <end position="451"/>
    </location>
</feature>
<organism evidence="3 4">
    <name type="scientific">Neurospora tetraspora</name>
    <dbReference type="NCBI Taxonomy" id="94610"/>
    <lineage>
        <taxon>Eukaryota</taxon>
        <taxon>Fungi</taxon>
        <taxon>Dikarya</taxon>
        <taxon>Ascomycota</taxon>
        <taxon>Pezizomycotina</taxon>
        <taxon>Sordariomycetes</taxon>
        <taxon>Sordariomycetidae</taxon>
        <taxon>Sordariales</taxon>
        <taxon>Sordariaceae</taxon>
        <taxon>Neurospora</taxon>
    </lineage>
</organism>
<dbReference type="GeneID" id="87858580"/>
<feature type="compositionally biased region" description="Gly residues" evidence="1">
    <location>
        <begin position="125"/>
        <end position="143"/>
    </location>
</feature>